<proteinExistence type="predicted"/>
<comment type="caution">
    <text evidence="1">The sequence shown here is derived from an EMBL/GenBank/DDBJ whole genome shotgun (WGS) entry which is preliminary data.</text>
</comment>
<dbReference type="AlphaFoldDB" id="A0A932HZU7"/>
<gene>
    <name evidence="1" type="ORF">HYZ11_07025</name>
</gene>
<reference evidence="1" key="1">
    <citation type="submission" date="2020-07" db="EMBL/GenBank/DDBJ databases">
        <title>Huge and variable diversity of episymbiotic CPR bacteria and DPANN archaea in groundwater ecosystems.</title>
        <authorList>
            <person name="He C.Y."/>
            <person name="Keren R."/>
            <person name="Whittaker M."/>
            <person name="Farag I.F."/>
            <person name="Doudna J."/>
            <person name="Cate J.H.D."/>
            <person name="Banfield J.F."/>
        </authorList>
    </citation>
    <scope>NUCLEOTIDE SEQUENCE</scope>
    <source>
        <strain evidence="1">NC_groundwater_763_Ag_S-0.2um_68_21</strain>
    </source>
</reference>
<dbReference type="EMBL" id="JACPUR010000017">
    <property type="protein sequence ID" value="MBI3127340.1"/>
    <property type="molecule type" value="Genomic_DNA"/>
</dbReference>
<name>A0A932HZU7_UNCTE</name>
<dbReference type="Proteomes" id="UP000782312">
    <property type="component" value="Unassembled WGS sequence"/>
</dbReference>
<accession>A0A932HZU7</accession>
<evidence type="ECO:0000313" key="1">
    <source>
        <dbReference type="EMBL" id="MBI3127340.1"/>
    </source>
</evidence>
<organism evidence="1 2">
    <name type="scientific">Tectimicrobiota bacterium</name>
    <dbReference type="NCBI Taxonomy" id="2528274"/>
    <lineage>
        <taxon>Bacteria</taxon>
        <taxon>Pseudomonadati</taxon>
        <taxon>Nitrospinota/Tectimicrobiota group</taxon>
        <taxon>Candidatus Tectimicrobiota</taxon>
    </lineage>
</organism>
<protein>
    <submittedName>
        <fullName evidence="1">Uncharacterized protein</fullName>
    </submittedName>
</protein>
<sequence length="86" mass="9080">MSGLEFLLVLALFAVVLWPSKKGKGVFSRAGGWLARRRTLATRIKAAEASRAAAAAPPQEPVKPAPVPAVRVGRARRAYVSTAGRA</sequence>
<evidence type="ECO:0000313" key="2">
    <source>
        <dbReference type="Proteomes" id="UP000782312"/>
    </source>
</evidence>